<reference evidence="3 4" key="1">
    <citation type="submission" date="2021-12" db="EMBL/GenBank/DDBJ databases">
        <title>Identification and characterization of A. suis stains in western Canada.</title>
        <authorList>
            <person name="Kulathunga D.G.R.S."/>
            <person name="De Oliveira Costa M."/>
        </authorList>
    </citation>
    <scope>NUCLEOTIDE SEQUENCE [LARGE SCALE GENOMIC DNA]</scope>
    <source>
        <strain evidence="3 4">18_292</strain>
    </source>
</reference>
<feature type="transmembrane region" description="Helical" evidence="1">
    <location>
        <begin position="75"/>
        <end position="97"/>
    </location>
</feature>
<feature type="transmembrane region" description="Helical" evidence="1">
    <location>
        <begin position="34"/>
        <end position="54"/>
    </location>
</feature>
<keyword evidence="1" id="KW-1133">Transmembrane helix</keyword>
<gene>
    <name evidence="3" type="ORF">LZL92_07720</name>
</gene>
<feature type="domain" description="Flavinylation-associated cytochrome" evidence="2">
    <location>
        <begin position="73"/>
        <end position="131"/>
    </location>
</feature>
<dbReference type="GeneID" id="34291507"/>
<keyword evidence="4" id="KW-1185">Reference proteome</keyword>
<keyword evidence="1" id="KW-0472">Membrane</keyword>
<keyword evidence="1" id="KW-0812">Transmembrane</keyword>
<comment type="caution">
    <text evidence="3">The sequence shown here is derived from an EMBL/GenBank/DDBJ whole genome shotgun (WGS) entry which is preliminary data.</text>
</comment>
<dbReference type="InterPro" id="IPR025517">
    <property type="entry name" value="DUF4405"/>
</dbReference>
<evidence type="ECO:0000256" key="1">
    <source>
        <dbReference type="SAM" id="Phobius"/>
    </source>
</evidence>
<protein>
    <submittedName>
        <fullName evidence="3">DUF4405 domain-containing protein</fullName>
    </submittedName>
</protein>
<dbReference type="RefSeq" id="WP_015674090.1">
    <property type="nucleotide sequence ID" value="NZ_JAJUOY010000008.1"/>
</dbReference>
<feature type="transmembrane region" description="Helical" evidence="1">
    <location>
        <begin position="150"/>
        <end position="171"/>
    </location>
</feature>
<dbReference type="InterPro" id="IPR016174">
    <property type="entry name" value="Di-haem_cyt_TM"/>
</dbReference>
<dbReference type="Proteomes" id="UP001206331">
    <property type="component" value="Unassembled WGS sequence"/>
</dbReference>
<proteinExistence type="predicted"/>
<dbReference type="EMBL" id="JAJUPA010000007">
    <property type="protein sequence ID" value="MCQ9630176.1"/>
    <property type="molecule type" value="Genomic_DNA"/>
</dbReference>
<feature type="transmembrane region" description="Helical" evidence="1">
    <location>
        <begin position="117"/>
        <end position="138"/>
    </location>
</feature>
<organism evidence="3 4">
    <name type="scientific">Actinobacillus suis</name>
    <dbReference type="NCBI Taxonomy" id="716"/>
    <lineage>
        <taxon>Bacteria</taxon>
        <taxon>Pseudomonadati</taxon>
        <taxon>Pseudomonadota</taxon>
        <taxon>Gammaproteobacteria</taxon>
        <taxon>Pasteurellales</taxon>
        <taxon>Pasteurellaceae</taxon>
        <taxon>Actinobacillus</taxon>
    </lineage>
</organism>
<accession>A0ABT1WXV2</accession>
<evidence type="ECO:0000313" key="4">
    <source>
        <dbReference type="Proteomes" id="UP001206331"/>
    </source>
</evidence>
<name>A0ABT1WXV2_ACTSU</name>
<dbReference type="Pfam" id="PF14358">
    <property type="entry name" value="DUF4405"/>
    <property type="match status" value="1"/>
</dbReference>
<evidence type="ECO:0000313" key="3">
    <source>
        <dbReference type="EMBL" id="MCQ9630176.1"/>
    </source>
</evidence>
<dbReference type="SUPFAM" id="SSF81342">
    <property type="entry name" value="Transmembrane di-heme cytochromes"/>
    <property type="match status" value="1"/>
</dbReference>
<feature type="transmembrane region" description="Helical" evidence="1">
    <location>
        <begin position="12"/>
        <end position="28"/>
    </location>
</feature>
<evidence type="ECO:0000259" key="2">
    <source>
        <dbReference type="Pfam" id="PF14358"/>
    </source>
</evidence>
<sequence>MKKKYLFQLAQDLVLTAILLSLFGYHLYEEITHEWLGLVFFALIISHLSLNIWWLKKLFSGSYNGYRILQSAVNLATFLLFLTACISGIMLSKHLFAEMPFHSTTDFMRKIHMTSTHWLQIFAGVHLGLHWKAIANLLANGYRLDLEHWLARWLIPACWLIIATCGIFIFVQRELLPYLLLKVDFAYFNYDEPQAVFYFDFFAILIAVAYSTRFLVWLILFRQNNATS</sequence>
<feature type="transmembrane region" description="Helical" evidence="1">
    <location>
        <begin position="195"/>
        <end position="220"/>
    </location>
</feature>